<evidence type="ECO:0000256" key="1">
    <source>
        <dbReference type="SAM" id="MobiDB-lite"/>
    </source>
</evidence>
<sequence length="317" mass="33619">MRFAVAAAAAAARCLLASRGALRRIEPSVGLSASFLSPLSSAGNVENDVRGGRMQQQRPLWLHVHRMMDADNMALSKGGGSLMQHNAYQRSSSSGYVPAEALMILRKQQQMMVYRSFATGSSASSSSSSSSSSGKASGEKSGASSSGMQVLKKSLVNLKEVPVPALVLGFAGLIPFVALVPPIVSMLPLPEALFAVHAEAQAAYAAVIVTFLGAVHWGLAMANYSAKDKANKITFTTLRYVWSVMPSLVAWPALLLPPAPKFAVLIFSLGLILGVDVIFTRMKLVPSWFLYLRTPLTTIAALSLIPSLIVATALDQV</sequence>
<feature type="transmembrane region" description="Helical" evidence="2">
    <location>
        <begin position="204"/>
        <end position="226"/>
    </location>
</feature>
<evidence type="ECO:0000313" key="4">
    <source>
        <dbReference type="Proteomes" id="UP001497512"/>
    </source>
</evidence>
<dbReference type="EMBL" id="OZ019900">
    <property type="protein sequence ID" value="CAK9233582.1"/>
    <property type="molecule type" value="Genomic_DNA"/>
</dbReference>
<accession>A0ABP0UZ76</accession>
<dbReference type="Proteomes" id="UP001497512">
    <property type="component" value="Chromosome 8"/>
</dbReference>
<evidence type="ECO:0000313" key="3">
    <source>
        <dbReference type="EMBL" id="CAK9233582.1"/>
    </source>
</evidence>
<proteinExistence type="predicted"/>
<keyword evidence="2" id="KW-0812">Transmembrane</keyword>
<feature type="transmembrane region" description="Helical" evidence="2">
    <location>
        <begin position="238"/>
        <end position="256"/>
    </location>
</feature>
<keyword evidence="4" id="KW-1185">Reference proteome</keyword>
<keyword evidence="2" id="KW-1133">Transmembrane helix</keyword>
<name>A0ABP0UZ76_9BRYO</name>
<feature type="transmembrane region" description="Helical" evidence="2">
    <location>
        <begin position="161"/>
        <end position="184"/>
    </location>
</feature>
<feature type="transmembrane region" description="Helical" evidence="2">
    <location>
        <begin position="262"/>
        <end position="279"/>
    </location>
</feature>
<gene>
    <name evidence="3" type="ORF">CSSPTR1EN2_LOCUS21558</name>
</gene>
<dbReference type="InterPro" id="IPR021836">
    <property type="entry name" value="DUF3429"/>
</dbReference>
<feature type="region of interest" description="Disordered" evidence="1">
    <location>
        <begin position="120"/>
        <end position="145"/>
    </location>
</feature>
<dbReference type="PANTHER" id="PTHR15887:SF1">
    <property type="entry name" value="TRANSMEMBRANE PROTEIN 69"/>
    <property type="match status" value="1"/>
</dbReference>
<dbReference type="PANTHER" id="PTHR15887">
    <property type="entry name" value="TRANSMEMBRANE PROTEIN 69"/>
    <property type="match status" value="1"/>
</dbReference>
<reference evidence="3" key="1">
    <citation type="submission" date="2024-02" db="EMBL/GenBank/DDBJ databases">
        <authorList>
            <consortium name="ELIXIR-Norway"/>
            <consortium name="Elixir Norway"/>
        </authorList>
    </citation>
    <scope>NUCLEOTIDE SEQUENCE</scope>
</reference>
<feature type="transmembrane region" description="Helical" evidence="2">
    <location>
        <begin position="291"/>
        <end position="314"/>
    </location>
</feature>
<keyword evidence="2" id="KW-0472">Membrane</keyword>
<organism evidence="3 4">
    <name type="scientific">Sphagnum troendelagicum</name>
    <dbReference type="NCBI Taxonomy" id="128251"/>
    <lineage>
        <taxon>Eukaryota</taxon>
        <taxon>Viridiplantae</taxon>
        <taxon>Streptophyta</taxon>
        <taxon>Embryophyta</taxon>
        <taxon>Bryophyta</taxon>
        <taxon>Sphagnophytina</taxon>
        <taxon>Sphagnopsida</taxon>
        <taxon>Sphagnales</taxon>
        <taxon>Sphagnaceae</taxon>
        <taxon>Sphagnum</taxon>
    </lineage>
</organism>
<dbReference type="Pfam" id="PF11911">
    <property type="entry name" value="DUF3429"/>
    <property type="match status" value="1"/>
</dbReference>
<protein>
    <submittedName>
        <fullName evidence="3">Uncharacterized protein</fullName>
    </submittedName>
</protein>
<evidence type="ECO:0000256" key="2">
    <source>
        <dbReference type="SAM" id="Phobius"/>
    </source>
</evidence>